<accession>A0ABT3DTD5</accession>
<dbReference type="EMBL" id="JANFWR010000007">
    <property type="protein sequence ID" value="MCW0398760.1"/>
    <property type="molecule type" value="Genomic_DNA"/>
</dbReference>
<sequence>MTPTQARLDAYYAAELRILTAGFSVRYDLRQRQEAELGEIRKAIAQLELRVAQEQSPGRAGSLRYSTVVFNGSRGVEGGGRDGC</sequence>
<name>A0ABT3DTD5_9XANT</name>
<dbReference type="RefSeq" id="WP_267082256.1">
    <property type="nucleotide sequence ID" value="NZ_CP099530.1"/>
</dbReference>
<reference evidence="1 2" key="1">
    <citation type="submission" date="2022-06" db="EMBL/GenBank/DDBJ databases">
        <title>Dynamics of rice microbiomes reveals core vertical transmitted seed endophytes.</title>
        <authorList>
            <person name="Liao K."/>
            <person name="Zhang X."/>
        </authorList>
    </citation>
    <scope>NUCLEOTIDE SEQUENCE [LARGE SCALE GENOMIC DNA]</scope>
    <source>
        <strain evidence="1 2">YT10-10-1</strain>
    </source>
</reference>
<proteinExistence type="predicted"/>
<organism evidence="1 2">
    <name type="scientific">Xanthomonas sacchari</name>
    <dbReference type="NCBI Taxonomy" id="56458"/>
    <lineage>
        <taxon>Bacteria</taxon>
        <taxon>Pseudomonadati</taxon>
        <taxon>Pseudomonadota</taxon>
        <taxon>Gammaproteobacteria</taxon>
        <taxon>Lysobacterales</taxon>
        <taxon>Lysobacteraceae</taxon>
        <taxon>Xanthomonas</taxon>
    </lineage>
</organism>
<evidence type="ECO:0000313" key="1">
    <source>
        <dbReference type="EMBL" id="MCW0398760.1"/>
    </source>
</evidence>
<dbReference type="Proteomes" id="UP001320843">
    <property type="component" value="Unassembled WGS sequence"/>
</dbReference>
<comment type="caution">
    <text evidence="1">The sequence shown here is derived from an EMBL/GenBank/DDBJ whole genome shotgun (WGS) entry which is preliminary data.</text>
</comment>
<keyword evidence="2" id="KW-1185">Reference proteome</keyword>
<protein>
    <submittedName>
        <fullName evidence="1">Uncharacterized protein</fullName>
    </submittedName>
</protein>
<evidence type="ECO:0000313" key="2">
    <source>
        <dbReference type="Proteomes" id="UP001320843"/>
    </source>
</evidence>
<gene>
    <name evidence="1" type="ORF">NB700_001316</name>
</gene>